<dbReference type="GeneID" id="5978647"/>
<organism evidence="2 3">
    <name type="scientific">Phaeosphaeria nodorum (strain SN15 / ATCC MYA-4574 / FGSC 10173)</name>
    <name type="common">Glume blotch fungus</name>
    <name type="synonym">Parastagonospora nodorum</name>
    <dbReference type="NCBI Taxonomy" id="321614"/>
    <lineage>
        <taxon>Eukaryota</taxon>
        <taxon>Fungi</taxon>
        <taxon>Dikarya</taxon>
        <taxon>Ascomycota</taxon>
        <taxon>Pezizomycotina</taxon>
        <taxon>Dothideomycetes</taxon>
        <taxon>Pleosporomycetidae</taxon>
        <taxon>Pleosporales</taxon>
        <taxon>Pleosporineae</taxon>
        <taxon>Phaeosphaeriaceae</taxon>
        <taxon>Parastagonospora</taxon>
    </lineage>
</organism>
<dbReference type="STRING" id="321614.Q0U9R5"/>
<reference evidence="3" key="1">
    <citation type="journal article" date="2007" name="Plant Cell">
        <title>Dothideomycete-plant interactions illuminated by genome sequencing and EST analysis of the wheat pathogen Stagonospora nodorum.</title>
        <authorList>
            <person name="Hane J.K."/>
            <person name="Lowe R.G."/>
            <person name="Solomon P.S."/>
            <person name="Tan K.C."/>
            <person name="Schoch C.L."/>
            <person name="Spatafora J.W."/>
            <person name="Crous P.W."/>
            <person name="Kodira C."/>
            <person name="Birren B.W."/>
            <person name="Galagan J.E."/>
            <person name="Torriani S.F."/>
            <person name="McDonald B.A."/>
            <person name="Oliver R.P."/>
        </authorList>
    </citation>
    <scope>NUCLEOTIDE SEQUENCE [LARGE SCALE GENOMIC DNA]</scope>
    <source>
        <strain evidence="3">SN15 / ATCC MYA-4574 / FGSC 10173</strain>
    </source>
</reference>
<evidence type="ECO:0000313" key="2">
    <source>
        <dbReference type="EMBL" id="EAT81207.2"/>
    </source>
</evidence>
<dbReference type="EMBL" id="CH445343">
    <property type="protein sequence ID" value="EAT81207.2"/>
    <property type="molecule type" value="Genomic_DNA"/>
</dbReference>
<sequence>MGLLAKLSETLGFAASPPVPSGSRKRKDRDDSSEEERSFQAKRRRYSDGDYLSSPYDAPPSAPVVGTIRLNAIAAEPWATHGMSNEEKWVSKPNKRAFEIAANSSDPKRAVRLSVKEPEYALRDMEIRDGLFQLTDLLQEFVKAYFKFKISGKLSPSFFEQFEPETAKVIGCVASGGPGGVQGWHEMFTDQLKREMLVMAIMGNVLVEQVFQHIFFGGLPKHVEIMTELQKTHRDEDGQYRFDRNKVYALGARTFMHSRLSDGIDLPANFANHVNRIVGTIYTHTKPILALNPASPKHETIIPALHTIVTHAGILSLSMRLDPHTVYHFVPVFKEDEFTSERMECLNHVQMQQTNPRTPDDAEGLTRAETQRRANLSPAEKNRAQNDDPLTQITILDGVTAYRQGGWEAQDSTLSNVKFEKQEFENRGVRVRKLTDALVYCRWGRARRFKSGKGDDVATQHGDAWKGGFVEFARVKGVGDWIEHERKMAKGKGKAMQATEDDLQAALAEESEV</sequence>
<dbReference type="InParanoid" id="Q0U9R5"/>
<evidence type="ECO:0000256" key="1">
    <source>
        <dbReference type="SAM" id="MobiDB-lite"/>
    </source>
</evidence>
<dbReference type="VEuPathDB" id="FungiDB:JI435_114990"/>
<feature type="compositionally biased region" description="Acidic residues" evidence="1">
    <location>
        <begin position="499"/>
        <end position="513"/>
    </location>
</feature>
<dbReference type="AlphaFoldDB" id="Q0U9R5"/>
<dbReference type="eggNOG" id="ENOG502SVM3">
    <property type="taxonomic scope" value="Eukaryota"/>
</dbReference>
<dbReference type="KEGG" id="pno:SNOG_11499"/>
<dbReference type="RefSeq" id="XP_001801739.1">
    <property type="nucleotide sequence ID" value="XM_001801687.1"/>
</dbReference>
<protein>
    <submittedName>
        <fullName evidence="2">Uncharacterized protein</fullName>
    </submittedName>
</protein>
<dbReference type="HOGENOM" id="CLU_555465_0_0_1"/>
<proteinExistence type="predicted"/>
<evidence type="ECO:0000313" key="3">
    <source>
        <dbReference type="Proteomes" id="UP000001055"/>
    </source>
</evidence>
<dbReference type="Proteomes" id="UP000001055">
    <property type="component" value="Unassembled WGS sequence"/>
</dbReference>
<feature type="region of interest" description="Disordered" evidence="1">
    <location>
        <begin position="1"/>
        <end position="58"/>
    </location>
</feature>
<gene>
    <name evidence="2" type="ORF">SNOG_11499</name>
</gene>
<name>Q0U9R5_PHANO</name>
<accession>Q0U9R5</accession>
<feature type="region of interest" description="Disordered" evidence="1">
    <location>
        <begin position="491"/>
        <end position="513"/>
    </location>
</feature>